<sequence length="59" mass="7152">MPTVIHRTREELEEQRARLLEEVRMSYEELRERAETYSLSMDDLLVWHTIEGIDYLLEG</sequence>
<organism evidence="2 3">
    <name type="scientific">Streptomyces albus</name>
    <dbReference type="NCBI Taxonomy" id="1888"/>
    <lineage>
        <taxon>Bacteria</taxon>
        <taxon>Bacillati</taxon>
        <taxon>Actinomycetota</taxon>
        <taxon>Actinomycetes</taxon>
        <taxon>Kitasatosporales</taxon>
        <taxon>Streptomycetaceae</taxon>
        <taxon>Streptomyces</taxon>
    </lineage>
</organism>
<accession>A0A8H1L5C3</accession>
<name>A0A8H1L5C3_9ACTN</name>
<gene>
    <name evidence="2" type="ORF">D8771_25030</name>
</gene>
<evidence type="ECO:0000256" key="1">
    <source>
        <dbReference type="SAM" id="Coils"/>
    </source>
</evidence>
<proteinExistence type="predicted"/>
<dbReference type="EMBL" id="RCIY01000087">
    <property type="protein sequence ID" value="TGG78524.1"/>
    <property type="molecule type" value="Genomic_DNA"/>
</dbReference>
<evidence type="ECO:0000313" key="3">
    <source>
        <dbReference type="Proteomes" id="UP000298111"/>
    </source>
</evidence>
<dbReference type="RefSeq" id="WP_031031374.1">
    <property type="nucleotide sequence ID" value="NZ_CP103061.1"/>
</dbReference>
<dbReference type="GeneID" id="75186066"/>
<reference evidence="2 3" key="1">
    <citation type="submission" date="2018-10" db="EMBL/GenBank/DDBJ databases">
        <title>Isolation of pseudouridimycin from Streptomyces albus DSM 40763.</title>
        <authorList>
            <person name="Rosenqvist P."/>
            <person name="Metsae-Ketelae M."/>
            <person name="Virta P."/>
        </authorList>
    </citation>
    <scope>NUCLEOTIDE SEQUENCE [LARGE SCALE GENOMIC DNA]</scope>
    <source>
        <strain evidence="2 3">DSM 40763</strain>
    </source>
</reference>
<dbReference type="AlphaFoldDB" id="A0A8H1L5C3"/>
<evidence type="ECO:0000313" key="2">
    <source>
        <dbReference type="EMBL" id="TGG78524.1"/>
    </source>
</evidence>
<dbReference type="Proteomes" id="UP000298111">
    <property type="component" value="Unassembled WGS sequence"/>
</dbReference>
<keyword evidence="1" id="KW-0175">Coiled coil</keyword>
<protein>
    <submittedName>
        <fullName evidence="2">Uncharacterized protein</fullName>
    </submittedName>
</protein>
<feature type="coiled-coil region" evidence="1">
    <location>
        <begin position="9"/>
        <end position="40"/>
    </location>
</feature>
<comment type="caution">
    <text evidence="2">The sequence shown here is derived from an EMBL/GenBank/DDBJ whole genome shotgun (WGS) entry which is preliminary data.</text>
</comment>